<reference evidence="1 2" key="1">
    <citation type="submission" date="2021-04" db="EMBL/GenBank/DDBJ databases">
        <title>The genome sequence of type strain Ideonella paludis KCTC 32238.</title>
        <authorList>
            <person name="Liu Y."/>
        </authorList>
    </citation>
    <scope>NUCLEOTIDE SEQUENCE [LARGE SCALE GENOMIC DNA]</scope>
    <source>
        <strain evidence="1 2">KCTC 32238</strain>
    </source>
</reference>
<keyword evidence="2" id="KW-1185">Reference proteome</keyword>
<dbReference type="PANTHER" id="PTHR33973">
    <property type="entry name" value="OS07G0153300 PROTEIN"/>
    <property type="match status" value="1"/>
</dbReference>
<sequence>MSAKPVKALLGWGEVLHTRLRPVRHAFRYPTFFLMLPMRAWRAQGSALTALARNRAAWVSFHDADHGDGGPDSLAWLEQLLAREGVHDADGEVWLQCFPRVLGYAFKPVSFWYCHAAGGDLRAIVAEVHNTFGERHSYLLHGDNLGFGREMTARKVFHVSPFCQVEGGYRFAFMRTDVRPSHRPEARCVVRITHDDAQGPLVVTSMSGQLQPLTAAALRQAVWAMPMLSLGITARIHWQALRLWLKRVPFFTKPAPPTVAVTHMQPAGLSPTHPSVTSP</sequence>
<organism evidence="1 2">
    <name type="scientific">Ideonella paludis</name>
    <dbReference type="NCBI Taxonomy" id="1233411"/>
    <lineage>
        <taxon>Bacteria</taxon>
        <taxon>Pseudomonadati</taxon>
        <taxon>Pseudomonadota</taxon>
        <taxon>Betaproteobacteria</taxon>
        <taxon>Burkholderiales</taxon>
        <taxon>Sphaerotilaceae</taxon>
        <taxon>Ideonella</taxon>
    </lineage>
</organism>
<dbReference type="EMBL" id="JAGQDG010000001">
    <property type="protein sequence ID" value="MBQ0934278.1"/>
    <property type="molecule type" value="Genomic_DNA"/>
</dbReference>
<dbReference type="Pfam" id="PF07103">
    <property type="entry name" value="DUF1365"/>
    <property type="match status" value="1"/>
</dbReference>
<comment type="caution">
    <text evidence="1">The sequence shown here is derived from an EMBL/GenBank/DDBJ whole genome shotgun (WGS) entry which is preliminary data.</text>
</comment>
<dbReference type="PANTHER" id="PTHR33973:SF4">
    <property type="entry name" value="OS07G0153300 PROTEIN"/>
    <property type="match status" value="1"/>
</dbReference>
<dbReference type="InterPro" id="IPR010775">
    <property type="entry name" value="DUF1365"/>
</dbReference>
<evidence type="ECO:0000313" key="2">
    <source>
        <dbReference type="Proteomes" id="UP000672097"/>
    </source>
</evidence>
<protein>
    <submittedName>
        <fullName evidence="1">DUF1365 domain-containing protein</fullName>
    </submittedName>
</protein>
<gene>
    <name evidence="1" type="ORF">KAK11_02980</name>
</gene>
<evidence type="ECO:0000313" key="1">
    <source>
        <dbReference type="EMBL" id="MBQ0934278.1"/>
    </source>
</evidence>
<accession>A0ABS5DT21</accession>
<dbReference type="RefSeq" id="WP_210806646.1">
    <property type="nucleotide sequence ID" value="NZ_JAGQDG010000001.1"/>
</dbReference>
<dbReference type="Proteomes" id="UP000672097">
    <property type="component" value="Unassembled WGS sequence"/>
</dbReference>
<name>A0ABS5DT21_9BURK</name>
<proteinExistence type="predicted"/>